<protein>
    <submittedName>
        <fullName evidence="1">Uncharacterized protein</fullName>
    </submittedName>
</protein>
<dbReference type="PANTHER" id="PTHR31050:SF3">
    <property type="entry name" value="OS08G0412800 PROTEIN"/>
    <property type="match status" value="1"/>
</dbReference>
<evidence type="ECO:0000313" key="2">
    <source>
        <dbReference type="Proteomes" id="UP001291623"/>
    </source>
</evidence>
<dbReference type="Proteomes" id="UP001291623">
    <property type="component" value="Unassembled WGS sequence"/>
</dbReference>
<evidence type="ECO:0000313" key="1">
    <source>
        <dbReference type="EMBL" id="KAK4357920.1"/>
    </source>
</evidence>
<accession>A0AAE1RT94</accession>
<dbReference type="AlphaFoldDB" id="A0AAE1RT94"/>
<dbReference type="PANTHER" id="PTHR31050">
    <property type="entry name" value="OS08G0413200 PROTEIN"/>
    <property type="match status" value="1"/>
</dbReference>
<keyword evidence="2" id="KW-1185">Reference proteome</keyword>
<comment type="caution">
    <text evidence="1">The sequence shown here is derived from an EMBL/GenBank/DDBJ whole genome shotgun (WGS) entry which is preliminary data.</text>
</comment>
<reference evidence="1" key="1">
    <citation type="submission" date="2023-12" db="EMBL/GenBank/DDBJ databases">
        <title>Genome assembly of Anisodus tanguticus.</title>
        <authorList>
            <person name="Wang Y.-J."/>
        </authorList>
    </citation>
    <scope>NUCLEOTIDE SEQUENCE</scope>
    <source>
        <strain evidence="1">KB-2021</strain>
        <tissue evidence="1">Leaf</tissue>
    </source>
</reference>
<organism evidence="1 2">
    <name type="scientific">Anisodus tanguticus</name>
    <dbReference type="NCBI Taxonomy" id="243964"/>
    <lineage>
        <taxon>Eukaryota</taxon>
        <taxon>Viridiplantae</taxon>
        <taxon>Streptophyta</taxon>
        <taxon>Embryophyta</taxon>
        <taxon>Tracheophyta</taxon>
        <taxon>Spermatophyta</taxon>
        <taxon>Magnoliopsida</taxon>
        <taxon>eudicotyledons</taxon>
        <taxon>Gunneridae</taxon>
        <taxon>Pentapetalae</taxon>
        <taxon>asterids</taxon>
        <taxon>lamiids</taxon>
        <taxon>Solanales</taxon>
        <taxon>Solanaceae</taxon>
        <taxon>Solanoideae</taxon>
        <taxon>Hyoscyameae</taxon>
        <taxon>Anisodus</taxon>
    </lineage>
</organism>
<name>A0AAE1RT94_9SOLA</name>
<proteinExistence type="predicted"/>
<gene>
    <name evidence="1" type="ORF">RND71_023530</name>
</gene>
<dbReference type="EMBL" id="JAVYJV010000012">
    <property type="protein sequence ID" value="KAK4357920.1"/>
    <property type="molecule type" value="Genomic_DNA"/>
</dbReference>
<sequence>MERSMFYEMTLEQRWEQFFTCQNGKINEGNSVLVDVTLDTEVVFIGGTNKATWDDKNVVEGRDEVQSSNYEQILLQKAFKHRQFPNSVSVKHHNGVFRPGGAGRDFSFSVPISKE</sequence>